<dbReference type="Proteomes" id="UP000584670">
    <property type="component" value="Unassembled WGS sequence"/>
</dbReference>
<comment type="caution">
    <text evidence="2">The sequence shown here is derived from an EMBL/GenBank/DDBJ whole genome shotgun (WGS) entry which is preliminary data.</text>
</comment>
<dbReference type="AlphaFoldDB" id="A0A7X1MB47"/>
<keyword evidence="3" id="KW-1185">Reference proteome</keyword>
<evidence type="ECO:0000313" key="2">
    <source>
        <dbReference type="EMBL" id="MBC2902275.1"/>
    </source>
</evidence>
<dbReference type="EMBL" id="JACMSF010000009">
    <property type="protein sequence ID" value="MBC2902275.1"/>
    <property type="molecule type" value="Genomic_DNA"/>
</dbReference>
<evidence type="ECO:0000256" key="1">
    <source>
        <dbReference type="SAM" id="MobiDB-lite"/>
    </source>
</evidence>
<dbReference type="RefSeq" id="WP_186282166.1">
    <property type="nucleotide sequence ID" value="NZ_JACMSF010000009.1"/>
</dbReference>
<reference evidence="2 3" key="1">
    <citation type="submission" date="2020-08" db="EMBL/GenBank/DDBJ databases">
        <title>Streptomyces sp. PSKA01 genome sequencing and assembly.</title>
        <authorList>
            <person name="Mandal S."/>
            <person name="Maiti P.K."/>
            <person name="Das P."/>
        </authorList>
    </citation>
    <scope>NUCLEOTIDE SEQUENCE [LARGE SCALE GENOMIC DNA]</scope>
    <source>
        <strain evidence="2 3">PSKA01</strain>
    </source>
</reference>
<sequence length="99" mass="10272">MPTAQRSKKAEEKQQAKDGQVLHMHTAHPAMPVPYLTPGDLKANAQAMASLVPTKDVLFYGGLGALTIAGALEWPVALAIGGATAVLRGRAGGEAKAQR</sequence>
<feature type="region of interest" description="Disordered" evidence="1">
    <location>
        <begin position="1"/>
        <end position="24"/>
    </location>
</feature>
<organism evidence="2 3">
    <name type="scientific">Streptomyces cupreus</name>
    <dbReference type="NCBI Taxonomy" id="2759956"/>
    <lineage>
        <taxon>Bacteria</taxon>
        <taxon>Bacillati</taxon>
        <taxon>Actinomycetota</taxon>
        <taxon>Actinomycetes</taxon>
        <taxon>Kitasatosporales</taxon>
        <taxon>Streptomycetaceae</taxon>
        <taxon>Streptomyces</taxon>
    </lineage>
</organism>
<gene>
    <name evidence="2" type="ORF">H4N64_11760</name>
</gene>
<protein>
    <submittedName>
        <fullName evidence="2">Uncharacterized protein</fullName>
    </submittedName>
</protein>
<proteinExistence type="predicted"/>
<accession>A0A7X1MB47</accession>
<name>A0A7X1MB47_9ACTN</name>
<evidence type="ECO:0000313" key="3">
    <source>
        <dbReference type="Proteomes" id="UP000584670"/>
    </source>
</evidence>